<dbReference type="PANTHER" id="PTHR34954:SF4">
    <property type="entry name" value="PROTEIN TRIGALACTOSYLDIACYLGLYCEROL 4, CHLOROPLASTIC"/>
    <property type="match status" value="1"/>
</dbReference>
<dbReference type="GO" id="GO:1990052">
    <property type="term" value="P:ER to chloroplast lipid transport"/>
    <property type="evidence" value="ECO:0007669"/>
    <property type="project" value="InterPro"/>
</dbReference>
<dbReference type="GO" id="GO:0070300">
    <property type="term" value="F:phosphatidic acid binding"/>
    <property type="evidence" value="ECO:0007669"/>
    <property type="project" value="InterPro"/>
</dbReference>
<accession>A0A5A7PFF5</accession>
<name>A0A5A7PFF5_STRAF</name>
<comment type="caution">
    <text evidence="1">The sequence shown here is derived from an EMBL/GenBank/DDBJ whole genome shotgun (WGS) entry which is preliminary data.</text>
</comment>
<organism evidence="1 2">
    <name type="scientific">Striga asiatica</name>
    <name type="common">Asiatic witchweed</name>
    <name type="synonym">Buchnera asiatica</name>
    <dbReference type="NCBI Taxonomy" id="4170"/>
    <lineage>
        <taxon>Eukaryota</taxon>
        <taxon>Viridiplantae</taxon>
        <taxon>Streptophyta</taxon>
        <taxon>Embryophyta</taxon>
        <taxon>Tracheophyta</taxon>
        <taxon>Spermatophyta</taxon>
        <taxon>Magnoliopsida</taxon>
        <taxon>eudicotyledons</taxon>
        <taxon>Gunneridae</taxon>
        <taxon>Pentapetalae</taxon>
        <taxon>asterids</taxon>
        <taxon>lamiids</taxon>
        <taxon>Lamiales</taxon>
        <taxon>Orobanchaceae</taxon>
        <taxon>Buchnereae</taxon>
        <taxon>Striga</taxon>
    </lineage>
</organism>
<dbReference type="Proteomes" id="UP000325081">
    <property type="component" value="Unassembled WGS sequence"/>
</dbReference>
<evidence type="ECO:0000313" key="2">
    <source>
        <dbReference type="Proteomes" id="UP000325081"/>
    </source>
</evidence>
<dbReference type="PANTHER" id="PTHR34954">
    <property type="entry name" value="EXPRESSED PROTEIN"/>
    <property type="match status" value="1"/>
</dbReference>
<evidence type="ECO:0000313" key="1">
    <source>
        <dbReference type="EMBL" id="GER31470.1"/>
    </source>
</evidence>
<proteinExistence type="predicted"/>
<keyword evidence="2" id="KW-1185">Reference proteome</keyword>
<gene>
    <name evidence="1" type="ORF">STAS_07469</name>
</gene>
<dbReference type="OrthoDB" id="512148at2759"/>
<dbReference type="GO" id="GO:0034196">
    <property type="term" value="P:acylglycerol transport"/>
    <property type="evidence" value="ECO:0007669"/>
    <property type="project" value="InterPro"/>
</dbReference>
<reference evidence="2" key="1">
    <citation type="journal article" date="2019" name="Curr. Biol.">
        <title>Genome Sequence of Striga asiatica Provides Insight into the Evolution of Plant Parasitism.</title>
        <authorList>
            <person name="Yoshida S."/>
            <person name="Kim S."/>
            <person name="Wafula E.K."/>
            <person name="Tanskanen J."/>
            <person name="Kim Y.M."/>
            <person name="Honaas L."/>
            <person name="Yang Z."/>
            <person name="Spallek T."/>
            <person name="Conn C.E."/>
            <person name="Ichihashi Y."/>
            <person name="Cheong K."/>
            <person name="Cui S."/>
            <person name="Der J.P."/>
            <person name="Gundlach H."/>
            <person name="Jiao Y."/>
            <person name="Hori C."/>
            <person name="Ishida J.K."/>
            <person name="Kasahara H."/>
            <person name="Kiba T."/>
            <person name="Kim M.S."/>
            <person name="Koo N."/>
            <person name="Laohavisit A."/>
            <person name="Lee Y.H."/>
            <person name="Lumba S."/>
            <person name="McCourt P."/>
            <person name="Mortimer J.C."/>
            <person name="Mutuku J.M."/>
            <person name="Nomura T."/>
            <person name="Sasaki-Sekimoto Y."/>
            <person name="Seto Y."/>
            <person name="Wang Y."/>
            <person name="Wakatake T."/>
            <person name="Sakakibara H."/>
            <person name="Demura T."/>
            <person name="Yamaguchi S."/>
            <person name="Yoneyama K."/>
            <person name="Manabe R.I."/>
            <person name="Nelson D.C."/>
            <person name="Schulman A.H."/>
            <person name="Timko M.P."/>
            <person name="dePamphilis C.W."/>
            <person name="Choi D."/>
            <person name="Shirasu K."/>
        </authorList>
    </citation>
    <scope>NUCLEOTIDE SEQUENCE [LARGE SCALE GENOMIC DNA]</scope>
    <source>
        <strain evidence="2">cv. UVA1</strain>
    </source>
</reference>
<dbReference type="InterPro" id="IPR044160">
    <property type="entry name" value="TGD4-like"/>
</dbReference>
<protein>
    <submittedName>
        <fullName evidence="1">Pigment defective 320</fullName>
    </submittedName>
</protein>
<dbReference type="AlphaFoldDB" id="A0A5A7PFF5"/>
<dbReference type="GO" id="GO:0009941">
    <property type="term" value="C:chloroplast envelope"/>
    <property type="evidence" value="ECO:0007669"/>
    <property type="project" value="TreeGrafter"/>
</dbReference>
<sequence>MNKLRWAMDGGVWDVDVSTPATVDGVARPVSGVTLPLGLSRGARLSRPKQADFFQRFMAMPFIPSLSGAGLSFQRALSLPLPDNWFSAFLGQFNVHKFVTSLKRNEVRQETLGSSLKSIWGHLSDPNLYAVNFLLEWLLTPEDRVQLGFETQGYGKNPRRKAVFHHKARVILFSQIYINVTFFQFPNHDLVVEASSPALFVDRFGKYWDVPFTLSVDVSSLASDSSTSCHFCINHTMGSPKQCEGEPVNTPVPRGLFPGLCGKCAYSYKKDFDLWRSEAPKTKMVLPYDIFLSTPHISASALLGTVITASLGDNSTRAHEEDESFGLQARGAYSALSADLFASASLSAQHGNFQKPFLDLTRFYARLDIPSGSKFLAGASQVASDLCSSRVPSLEAFQAVCPSASLSFQQQIAGPFSFRMDAGVTVDLKKECYVNVNDPVFAVEYALQVLASAKAIAWYSPRHREFMLELRFFET</sequence>
<dbReference type="EMBL" id="BKCP01004483">
    <property type="protein sequence ID" value="GER31470.1"/>
    <property type="molecule type" value="Genomic_DNA"/>
</dbReference>